<gene>
    <name evidence="2" type="ORF">F2Q68_00029999</name>
</gene>
<dbReference type="EMBL" id="QGKW02002005">
    <property type="protein sequence ID" value="KAF2543318.1"/>
    <property type="molecule type" value="Genomic_DNA"/>
</dbReference>
<feature type="region of interest" description="Disordered" evidence="1">
    <location>
        <begin position="8"/>
        <end position="38"/>
    </location>
</feature>
<sequence length="117" mass="12865">MSVLEELIVHWGKPETKGQSETNSKNKRNDRGGKGAFVHNLGSTSLLSRERQLIVANEGNPVDAFALLKSAHTNKQTGEIQDSVIKESATLSRPEHMTSSQPKFLNLKMDLLLSPTP</sequence>
<proteinExistence type="predicted"/>
<dbReference type="InterPro" id="IPR004252">
    <property type="entry name" value="Probable_transposase_24"/>
</dbReference>
<dbReference type="Pfam" id="PF03004">
    <property type="entry name" value="Transposase_24"/>
    <property type="match status" value="1"/>
</dbReference>
<comment type="caution">
    <text evidence="2">The sequence shown here is derived from an EMBL/GenBank/DDBJ whole genome shotgun (WGS) entry which is preliminary data.</text>
</comment>
<evidence type="ECO:0000256" key="1">
    <source>
        <dbReference type="SAM" id="MobiDB-lite"/>
    </source>
</evidence>
<accession>A0A8S9GG19</accession>
<protein>
    <submittedName>
        <fullName evidence="2">Uncharacterized protein</fullName>
    </submittedName>
</protein>
<name>A0A8S9GG19_BRACR</name>
<evidence type="ECO:0000313" key="3">
    <source>
        <dbReference type="Proteomes" id="UP000712281"/>
    </source>
</evidence>
<dbReference type="AlphaFoldDB" id="A0A8S9GG19"/>
<evidence type="ECO:0000313" key="2">
    <source>
        <dbReference type="EMBL" id="KAF2543318.1"/>
    </source>
</evidence>
<reference evidence="2" key="1">
    <citation type="submission" date="2019-12" db="EMBL/GenBank/DDBJ databases">
        <title>Genome sequencing and annotation of Brassica cretica.</title>
        <authorList>
            <person name="Studholme D.J."/>
            <person name="Sarris P.F."/>
        </authorList>
    </citation>
    <scope>NUCLEOTIDE SEQUENCE</scope>
    <source>
        <strain evidence="2">PFS-001/15</strain>
        <tissue evidence="2">Leaf</tissue>
    </source>
</reference>
<dbReference type="Proteomes" id="UP000712281">
    <property type="component" value="Unassembled WGS sequence"/>
</dbReference>
<organism evidence="2 3">
    <name type="scientific">Brassica cretica</name>
    <name type="common">Mustard</name>
    <dbReference type="NCBI Taxonomy" id="69181"/>
    <lineage>
        <taxon>Eukaryota</taxon>
        <taxon>Viridiplantae</taxon>
        <taxon>Streptophyta</taxon>
        <taxon>Embryophyta</taxon>
        <taxon>Tracheophyta</taxon>
        <taxon>Spermatophyta</taxon>
        <taxon>Magnoliopsida</taxon>
        <taxon>eudicotyledons</taxon>
        <taxon>Gunneridae</taxon>
        <taxon>Pentapetalae</taxon>
        <taxon>rosids</taxon>
        <taxon>malvids</taxon>
        <taxon>Brassicales</taxon>
        <taxon>Brassicaceae</taxon>
        <taxon>Brassiceae</taxon>
        <taxon>Brassica</taxon>
    </lineage>
</organism>